<dbReference type="InterPro" id="IPR001680">
    <property type="entry name" value="WD40_rpt"/>
</dbReference>
<proteinExistence type="inferred from homology"/>
<dbReference type="Proteomes" id="UP000678499">
    <property type="component" value="Unassembled WGS sequence"/>
</dbReference>
<organism evidence="10">
    <name type="scientific">Notodromas monacha</name>
    <dbReference type="NCBI Taxonomy" id="399045"/>
    <lineage>
        <taxon>Eukaryota</taxon>
        <taxon>Metazoa</taxon>
        <taxon>Ecdysozoa</taxon>
        <taxon>Arthropoda</taxon>
        <taxon>Crustacea</taxon>
        <taxon>Oligostraca</taxon>
        <taxon>Ostracoda</taxon>
        <taxon>Podocopa</taxon>
        <taxon>Podocopida</taxon>
        <taxon>Cypridocopina</taxon>
        <taxon>Cypridoidea</taxon>
        <taxon>Cyprididae</taxon>
        <taxon>Notodromas</taxon>
    </lineage>
</organism>
<dbReference type="InterPro" id="IPR036322">
    <property type="entry name" value="WD40_repeat_dom_sf"/>
</dbReference>
<evidence type="ECO:0000256" key="1">
    <source>
        <dbReference type="ARBA" id="ARBA00009482"/>
    </source>
</evidence>
<accession>A0A7R9BIG7</accession>
<name>A0A7R9BIG7_9CRUS</name>
<dbReference type="InterPro" id="IPR015943">
    <property type="entry name" value="WD40/YVTN_repeat-like_dom_sf"/>
</dbReference>
<dbReference type="PROSITE" id="PS00678">
    <property type="entry name" value="WD_REPEATS_1"/>
    <property type="match status" value="1"/>
</dbReference>
<evidence type="ECO:0000256" key="3">
    <source>
        <dbReference type="ARBA" id="ARBA00022737"/>
    </source>
</evidence>
<sequence>MSFRGVRASKFRHVYGTPLKREQCYDNIRVSKSSCDSSFCAVNPKFVAIIVESAGGGAFIVLPLKSTGRINRDYPLVGGHRGPVLDIAWCPHHDNVIASASEDCYIKIWQIPDRGINRTYTDKDAVVDLAHHQRRVSLVLWHPSAQNVLLSAGSDNLIVIWDVGTGTVLREFGTPDVVFSASWNYDGSQFLYTCRDKKIRILDPRSGEVLSEAEGHEGMKANRAIFLKNGLVFTTGSSKPGDRQYSLRSPDKLDDPIVRIELDTSNGVLFPFYDADTSMIYLCGKGDSVIRYFEVTSESPFVHYISTFQTPDPQRGIGMMPKRGCDVSSCEITRFYRLNNSGLCQVISFTVPRKSELFQVDLYPDTFAEQPALSADEWVAGVDKEPVLISLKDGVKEPVKKENLRMERKSNVLDRGVRSGDQHDHGATDINENAEAEFVTQLKQLEKKMEKKLAALESKMEEENRRLKAVIIKHESRIRMLEQQGAGDAPEEPNSHLAPDEV</sequence>
<dbReference type="PROSITE" id="PS50294">
    <property type="entry name" value="WD_REPEATS_REGION"/>
    <property type="match status" value="2"/>
</dbReference>
<evidence type="ECO:0000256" key="2">
    <source>
        <dbReference type="ARBA" id="ARBA00022574"/>
    </source>
</evidence>
<evidence type="ECO:0000256" key="6">
    <source>
        <dbReference type="PROSITE-ProRule" id="PRU00221"/>
    </source>
</evidence>
<feature type="repeat" description="WD" evidence="6">
    <location>
        <begin position="129"/>
        <end position="171"/>
    </location>
</feature>
<evidence type="ECO:0000256" key="5">
    <source>
        <dbReference type="ARBA" id="ARBA00023203"/>
    </source>
</evidence>
<evidence type="ECO:0000256" key="7">
    <source>
        <dbReference type="RuleBase" id="RU280818"/>
    </source>
</evidence>
<feature type="region of interest" description="Disordered" evidence="8">
    <location>
        <begin position="481"/>
        <end position="502"/>
    </location>
</feature>
<dbReference type="PANTHER" id="PTHR10856">
    <property type="entry name" value="CORONIN"/>
    <property type="match status" value="1"/>
</dbReference>
<keyword evidence="4" id="KW-0175">Coiled coil</keyword>
<dbReference type="EMBL" id="OA882349">
    <property type="protein sequence ID" value="CAD7274866.1"/>
    <property type="molecule type" value="Genomic_DNA"/>
</dbReference>
<dbReference type="Pfam" id="PF00400">
    <property type="entry name" value="WD40"/>
    <property type="match status" value="2"/>
</dbReference>
<dbReference type="GO" id="GO:0007015">
    <property type="term" value="P:actin filament organization"/>
    <property type="evidence" value="ECO:0007669"/>
    <property type="project" value="TreeGrafter"/>
</dbReference>
<evidence type="ECO:0000313" key="11">
    <source>
        <dbReference type="Proteomes" id="UP000678499"/>
    </source>
</evidence>
<comment type="similarity">
    <text evidence="1 7">Belongs to the WD repeat coronin family.</text>
</comment>
<evidence type="ECO:0000256" key="8">
    <source>
        <dbReference type="SAM" id="MobiDB-lite"/>
    </source>
</evidence>
<reference evidence="10" key="1">
    <citation type="submission" date="2020-11" db="EMBL/GenBank/DDBJ databases">
        <authorList>
            <person name="Tran Van P."/>
        </authorList>
    </citation>
    <scope>NUCLEOTIDE SEQUENCE</scope>
</reference>
<dbReference type="InterPro" id="IPR019775">
    <property type="entry name" value="WD40_repeat_CS"/>
</dbReference>
<keyword evidence="3 7" id="KW-0677">Repeat</keyword>
<dbReference type="SMART" id="SM01167">
    <property type="entry name" value="DUF1900"/>
    <property type="match status" value="1"/>
</dbReference>
<dbReference type="OrthoDB" id="1850764at2759"/>
<feature type="repeat" description="WD" evidence="6">
    <location>
        <begin position="77"/>
        <end position="119"/>
    </location>
</feature>
<evidence type="ECO:0000313" key="10">
    <source>
        <dbReference type="EMBL" id="CAD7274866.1"/>
    </source>
</evidence>
<feature type="domain" description="DUF1899" evidence="9">
    <location>
        <begin position="4"/>
        <end position="68"/>
    </location>
</feature>
<keyword evidence="5" id="KW-0009">Actin-binding</keyword>
<dbReference type="FunFam" id="2.130.10.10:FF:000502">
    <property type="entry name" value="Coronin"/>
    <property type="match status" value="1"/>
</dbReference>
<evidence type="ECO:0000259" key="9">
    <source>
        <dbReference type="SMART" id="SM01166"/>
    </source>
</evidence>
<keyword evidence="2 6" id="KW-0853">WD repeat</keyword>
<dbReference type="SUPFAM" id="SSF50978">
    <property type="entry name" value="WD40 repeat-like"/>
    <property type="match status" value="1"/>
</dbReference>
<dbReference type="PANTHER" id="PTHR10856:SF0">
    <property type="entry name" value="CORONIN"/>
    <property type="match status" value="1"/>
</dbReference>
<dbReference type="InterPro" id="IPR015048">
    <property type="entry name" value="DUF1899"/>
</dbReference>
<dbReference type="SMART" id="SM01166">
    <property type="entry name" value="DUF1899"/>
    <property type="match status" value="1"/>
</dbReference>
<dbReference type="EMBL" id="CAJPEX010000312">
    <property type="protein sequence ID" value="CAG0915018.1"/>
    <property type="molecule type" value="Genomic_DNA"/>
</dbReference>
<dbReference type="AlphaFoldDB" id="A0A7R9BIG7"/>
<dbReference type="GO" id="GO:0051015">
    <property type="term" value="F:actin filament binding"/>
    <property type="evidence" value="ECO:0007669"/>
    <property type="project" value="TreeGrafter"/>
</dbReference>
<dbReference type="Pfam" id="PF16300">
    <property type="entry name" value="WD40_4"/>
    <property type="match status" value="1"/>
</dbReference>
<evidence type="ECO:0000256" key="4">
    <source>
        <dbReference type="ARBA" id="ARBA00023054"/>
    </source>
</evidence>
<dbReference type="Pfam" id="PF08953">
    <property type="entry name" value="DUF1899"/>
    <property type="match status" value="1"/>
</dbReference>
<gene>
    <name evidence="10" type="ORF">NMOB1V02_LOCUS2684</name>
</gene>
<dbReference type="Gene3D" id="2.130.10.10">
    <property type="entry name" value="YVTN repeat-like/Quinoprotein amine dehydrogenase"/>
    <property type="match status" value="1"/>
</dbReference>
<dbReference type="PROSITE" id="PS50082">
    <property type="entry name" value="WD_REPEATS_2"/>
    <property type="match status" value="2"/>
</dbReference>
<protein>
    <recommendedName>
        <fullName evidence="7">Coronin</fullName>
    </recommendedName>
</protein>
<dbReference type="InterPro" id="IPR015505">
    <property type="entry name" value="Coronin"/>
</dbReference>
<dbReference type="SMART" id="SM00320">
    <property type="entry name" value="WD40"/>
    <property type="match status" value="3"/>
</dbReference>
<keyword evidence="11" id="KW-1185">Reference proteome</keyword>